<keyword evidence="1" id="KW-0472">Membrane</keyword>
<keyword evidence="3" id="KW-1185">Reference proteome</keyword>
<organism evidence="2 3">
    <name type="scientific">Portunus trituberculatus</name>
    <name type="common">Swimming crab</name>
    <name type="synonym">Neptunus trituberculatus</name>
    <dbReference type="NCBI Taxonomy" id="210409"/>
    <lineage>
        <taxon>Eukaryota</taxon>
        <taxon>Metazoa</taxon>
        <taxon>Ecdysozoa</taxon>
        <taxon>Arthropoda</taxon>
        <taxon>Crustacea</taxon>
        <taxon>Multicrustacea</taxon>
        <taxon>Malacostraca</taxon>
        <taxon>Eumalacostraca</taxon>
        <taxon>Eucarida</taxon>
        <taxon>Decapoda</taxon>
        <taxon>Pleocyemata</taxon>
        <taxon>Brachyura</taxon>
        <taxon>Eubrachyura</taxon>
        <taxon>Portunoidea</taxon>
        <taxon>Portunidae</taxon>
        <taxon>Portuninae</taxon>
        <taxon>Portunus</taxon>
    </lineage>
</organism>
<sequence length="44" mass="4724">MRVHSPPGSTSGSQYPGLIVQLCPPSAALFTCHLILIPFLQPTF</sequence>
<feature type="transmembrane region" description="Helical" evidence="1">
    <location>
        <begin position="18"/>
        <end position="40"/>
    </location>
</feature>
<reference evidence="2 3" key="1">
    <citation type="submission" date="2019-05" db="EMBL/GenBank/DDBJ databases">
        <title>Another draft genome of Portunus trituberculatus and its Hox gene families provides insights of decapod evolution.</title>
        <authorList>
            <person name="Jeong J.-H."/>
            <person name="Song I."/>
            <person name="Kim S."/>
            <person name="Choi T."/>
            <person name="Kim D."/>
            <person name="Ryu S."/>
            <person name="Kim W."/>
        </authorList>
    </citation>
    <scope>NUCLEOTIDE SEQUENCE [LARGE SCALE GENOMIC DNA]</scope>
    <source>
        <tissue evidence="2">Muscle</tissue>
    </source>
</reference>
<protein>
    <submittedName>
        <fullName evidence="2">Uncharacterized protein</fullName>
    </submittedName>
</protein>
<evidence type="ECO:0000313" key="3">
    <source>
        <dbReference type="Proteomes" id="UP000324222"/>
    </source>
</evidence>
<keyword evidence="1" id="KW-0812">Transmembrane</keyword>
<dbReference type="Proteomes" id="UP000324222">
    <property type="component" value="Unassembled WGS sequence"/>
</dbReference>
<comment type="caution">
    <text evidence="2">The sequence shown here is derived from an EMBL/GenBank/DDBJ whole genome shotgun (WGS) entry which is preliminary data.</text>
</comment>
<accession>A0A5B7KIS9</accession>
<dbReference type="AlphaFoldDB" id="A0A5B7KIS9"/>
<evidence type="ECO:0000313" key="2">
    <source>
        <dbReference type="EMBL" id="MPD05059.1"/>
    </source>
</evidence>
<name>A0A5B7KIS9_PORTR</name>
<dbReference type="EMBL" id="VSRR010144204">
    <property type="protein sequence ID" value="MPD05059.1"/>
    <property type="molecule type" value="Genomic_DNA"/>
</dbReference>
<proteinExistence type="predicted"/>
<keyword evidence="1" id="KW-1133">Transmembrane helix</keyword>
<evidence type="ECO:0000256" key="1">
    <source>
        <dbReference type="SAM" id="Phobius"/>
    </source>
</evidence>
<gene>
    <name evidence="2" type="ORF">E2C01_100781</name>
</gene>